<dbReference type="Proteomes" id="UP000824265">
    <property type="component" value="Unassembled WGS sequence"/>
</dbReference>
<dbReference type="PROSITE" id="PS50929">
    <property type="entry name" value="ABC_TM1F"/>
    <property type="match status" value="1"/>
</dbReference>
<feature type="transmembrane region" description="Helical" evidence="7">
    <location>
        <begin position="148"/>
        <end position="165"/>
    </location>
</feature>
<dbReference type="CDD" id="cd03251">
    <property type="entry name" value="ABCC_MsbA"/>
    <property type="match status" value="1"/>
</dbReference>
<keyword evidence="6 7" id="KW-0472">Membrane</keyword>
<keyword evidence="5 7" id="KW-1133">Transmembrane helix</keyword>
<comment type="subcellular location">
    <subcellularLocation>
        <location evidence="1">Cell membrane</location>
        <topology evidence="1">Multi-pass membrane protein</topology>
    </subcellularLocation>
</comment>
<reference evidence="10" key="2">
    <citation type="submission" date="2021-04" db="EMBL/GenBank/DDBJ databases">
        <authorList>
            <person name="Gilroy R."/>
        </authorList>
    </citation>
    <scope>NUCLEOTIDE SEQUENCE</scope>
    <source>
        <strain evidence="10">CHK195-6426</strain>
    </source>
</reference>
<dbReference type="InterPro" id="IPR039421">
    <property type="entry name" value="Type_1_exporter"/>
</dbReference>
<dbReference type="SMART" id="SM00382">
    <property type="entry name" value="AAA"/>
    <property type="match status" value="1"/>
</dbReference>
<evidence type="ECO:0000313" key="11">
    <source>
        <dbReference type="Proteomes" id="UP000824265"/>
    </source>
</evidence>
<dbReference type="GO" id="GO:0015421">
    <property type="term" value="F:ABC-type oligopeptide transporter activity"/>
    <property type="evidence" value="ECO:0007669"/>
    <property type="project" value="TreeGrafter"/>
</dbReference>
<comment type="caution">
    <text evidence="10">The sequence shown here is derived from an EMBL/GenBank/DDBJ whole genome shotgun (WGS) entry which is preliminary data.</text>
</comment>
<dbReference type="EMBL" id="DXGH01000003">
    <property type="protein sequence ID" value="HIW80001.1"/>
    <property type="molecule type" value="Genomic_DNA"/>
</dbReference>
<feature type="transmembrane region" description="Helical" evidence="7">
    <location>
        <begin position="26"/>
        <end position="46"/>
    </location>
</feature>
<dbReference type="AlphaFoldDB" id="A0A9D1R1K5"/>
<reference evidence="10" key="1">
    <citation type="journal article" date="2021" name="PeerJ">
        <title>Extensive microbial diversity within the chicken gut microbiome revealed by metagenomics and culture.</title>
        <authorList>
            <person name="Gilroy R."/>
            <person name="Ravi A."/>
            <person name="Getino M."/>
            <person name="Pursley I."/>
            <person name="Horton D.L."/>
            <person name="Alikhan N.F."/>
            <person name="Baker D."/>
            <person name="Gharbi K."/>
            <person name="Hall N."/>
            <person name="Watson M."/>
            <person name="Adriaenssens E.M."/>
            <person name="Foster-Nyarko E."/>
            <person name="Jarju S."/>
            <person name="Secka A."/>
            <person name="Antonio M."/>
            <person name="Oren A."/>
            <person name="Chaudhuri R.R."/>
            <person name="La Ragione R."/>
            <person name="Hildebrand F."/>
            <person name="Pallen M.J."/>
        </authorList>
    </citation>
    <scope>NUCLEOTIDE SEQUENCE</scope>
    <source>
        <strain evidence="10">CHK195-6426</strain>
    </source>
</reference>
<feature type="transmembrane region" description="Helical" evidence="7">
    <location>
        <begin position="171"/>
        <end position="189"/>
    </location>
</feature>
<dbReference type="InterPro" id="IPR036640">
    <property type="entry name" value="ABC1_TM_sf"/>
</dbReference>
<feature type="domain" description="ABC transmembrane type-1" evidence="9">
    <location>
        <begin position="27"/>
        <end position="312"/>
    </location>
</feature>
<dbReference type="InterPro" id="IPR003593">
    <property type="entry name" value="AAA+_ATPase"/>
</dbReference>
<dbReference type="SUPFAM" id="SSF90123">
    <property type="entry name" value="ABC transporter transmembrane region"/>
    <property type="match status" value="1"/>
</dbReference>
<evidence type="ECO:0000256" key="3">
    <source>
        <dbReference type="ARBA" id="ARBA00022741"/>
    </source>
</evidence>
<dbReference type="GO" id="GO:0016887">
    <property type="term" value="F:ATP hydrolysis activity"/>
    <property type="evidence" value="ECO:0007669"/>
    <property type="project" value="InterPro"/>
</dbReference>
<dbReference type="Gene3D" id="1.20.1560.10">
    <property type="entry name" value="ABC transporter type 1, transmembrane domain"/>
    <property type="match status" value="1"/>
</dbReference>
<dbReference type="FunFam" id="3.40.50.300:FF:000218">
    <property type="entry name" value="Multidrug ABC transporter ATP-binding protein"/>
    <property type="match status" value="1"/>
</dbReference>
<sequence>MDIRQYTTGELFGRFLPYFKKYKKTLLLDLFCAALTTVCELVLPLIMRYITNEGIRDLSALSVKTIGGLGLLYLALRIMDCIASYYMADMGHVMGAKIETDMRRDAYSHLQKLSNTYYNNTKVGQIMGRITNDLFDVTEFAHHCPEEFFIAAIKTVISFVILARIHLPLTLIIFLCVPIMAGVCTALNLRVRGAFRRQRNQIGELNARIEDSLLGHKVVKAFTNEEMENGKFEEDNGRFLDIKKLTYRYMAAFQTTVKMFDGIMYLLVLVAGGLFMIRGAIAPGDLVAYMLYVSTLIATIRRIIEFAEQFQRGVTGIERFLQIMDADIEIFDEPDAVELVNPRGDIAFEDVSFEYPDDHNRVFSHLNLQVKAGEKVAIVGPSGGGKTTLCNLIPRFYDVSGGRITLDGEDVKHFTLKSLRRSIGIVQQDVYLFSGTVYENIAYGRPGADRAEIEEAARRAGAHDFIMELKNGYDTYVGERGVKLSGGQKQRISIARVFLKNPPIIILDEATSALDNESEFAVAQSLSRLSEGRTTLTIAHRLSSIRNSDRILVLTEEGIVEEGSHDELMEKKGMYYHFYETANALK</sequence>
<dbReference type="SUPFAM" id="SSF52540">
    <property type="entry name" value="P-loop containing nucleoside triphosphate hydrolases"/>
    <property type="match status" value="1"/>
</dbReference>
<dbReference type="Pfam" id="PF00664">
    <property type="entry name" value="ABC_membrane"/>
    <property type="match status" value="1"/>
</dbReference>
<dbReference type="PANTHER" id="PTHR43394:SF1">
    <property type="entry name" value="ATP-BINDING CASSETTE SUB-FAMILY B MEMBER 10, MITOCHONDRIAL"/>
    <property type="match status" value="1"/>
</dbReference>
<name>A0A9D1R1K5_9FIRM</name>
<feature type="domain" description="ABC transporter" evidence="8">
    <location>
        <begin position="346"/>
        <end position="581"/>
    </location>
</feature>
<protein>
    <submittedName>
        <fullName evidence="10">ABC transporter ATP-binding protein/permease</fullName>
    </submittedName>
</protein>
<keyword evidence="2 7" id="KW-0812">Transmembrane</keyword>
<dbReference type="InterPro" id="IPR003439">
    <property type="entry name" value="ABC_transporter-like_ATP-bd"/>
</dbReference>
<dbReference type="PROSITE" id="PS50893">
    <property type="entry name" value="ABC_TRANSPORTER_2"/>
    <property type="match status" value="1"/>
</dbReference>
<evidence type="ECO:0000259" key="9">
    <source>
        <dbReference type="PROSITE" id="PS50929"/>
    </source>
</evidence>
<evidence type="ECO:0000256" key="2">
    <source>
        <dbReference type="ARBA" id="ARBA00022692"/>
    </source>
</evidence>
<keyword evidence="4 10" id="KW-0067">ATP-binding</keyword>
<accession>A0A9D1R1K5</accession>
<evidence type="ECO:0000256" key="1">
    <source>
        <dbReference type="ARBA" id="ARBA00004651"/>
    </source>
</evidence>
<dbReference type="InterPro" id="IPR027417">
    <property type="entry name" value="P-loop_NTPase"/>
</dbReference>
<dbReference type="GO" id="GO:0005886">
    <property type="term" value="C:plasma membrane"/>
    <property type="evidence" value="ECO:0007669"/>
    <property type="project" value="UniProtKB-SubCell"/>
</dbReference>
<evidence type="ECO:0000256" key="6">
    <source>
        <dbReference type="ARBA" id="ARBA00023136"/>
    </source>
</evidence>
<evidence type="ECO:0000256" key="7">
    <source>
        <dbReference type="SAM" id="Phobius"/>
    </source>
</evidence>
<evidence type="ECO:0000259" key="8">
    <source>
        <dbReference type="PROSITE" id="PS50893"/>
    </source>
</evidence>
<dbReference type="GO" id="GO:0005524">
    <property type="term" value="F:ATP binding"/>
    <property type="evidence" value="ECO:0007669"/>
    <property type="project" value="UniProtKB-KW"/>
</dbReference>
<gene>
    <name evidence="10" type="ORF">H9742_00500</name>
</gene>
<keyword evidence="3" id="KW-0547">Nucleotide-binding</keyword>
<evidence type="ECO:0000313" key="10">
    <source>
        <dbReference type="EMBL" id="HIW80001.1"/>
    </source>
</evidence>
<evidence type="ECO:0000256" key="4">
    <source>
        <dbReference type="ARBA" id="ARBA00022840"/>
    </source>
</evidence>
<dbReference type="Pfam" id="PF00005">
    <property type="entry name" value="ABC_tran"/>
    <property type="match status" value="1"/>
</dbReference>
<dbReference type="CDD" id="cd18549">
    <property type="entry name" value="ABC_6TM_YwjA_like"/>
    <property type="match status" value="1"/>
</dbReference>
<feature type="transmembrane region" description="Helical" evidence="7">
    <location>
        <begin position="263"/>
        <end position="281"/>
    </location>
</feature>
<dbReference type="PANTHER" id="PTHR43394">
    <property type="entry name" value="ATP-DEPENDENT PERMEASE MDL1, MITOCHONDRIAL"/>
    <property type="match status" value="1"/>
</dbReference>
<dbReference type="Gene3D" id="3.40.50.300">
    <property type="entry name" value="P-loop containing nucleotide triphosphate hydrolases"/>
    <property type="match status" value="1"/>
</dbReference>
<dbReference type="InterPro" id="IPR017871">
    <property type="entry name" value="ABC_transporter-like_CS"/>
</dbReference>
<feature type="transmembrane region" description="Helical" evidence="7">
    <location>
        <begin position="66"/>
        <end position="88"/>
    </location>
</feature>
<dbReference type="InterPro" id="IPR011527">
    <property type="entry name" value="ABC1_TM_dom"/>
</dbReference>
<evidence type="ECO:0000256" key="5">
    <source>
        <dbReference type="ARBA" id="ARBA00022989"/>
    </source>
</evidence>
<organism evidence="10 11">
    <name type="scientific">Candidatus Acetatifactor stercoripullorum</name>
    <dbReference type="NCBI Taxonomy" id="2838414"/>
    <lineage>
        <taxon>Bacteria</taxon>
        <taxon>Bacillati</taxon>
        <taxon>Bacillota</taxon>
        <taxon>Clostridia</taxon>
        <taxon>Lachnospirales</taxon>
        <taxon>Lachnospiraceae</taxon>
        <taxon>Acetatifactor</taxon>
    </lineage>
</organism>
<dbReference type="PROSITE" id="PS00211">
    <property type="entry name" value="ABC_TRANSPORTER_1"/>
    <property type="match status" value="1"/>
</dbReference>
<proteinExistence type="predicted"/>